<organism evidence="4 5">
    <name type="scientific">Bittarella massiliensis</name>
    <name type="common">ex Durand et al. 2017</name>
    <dbReference type="NCBI Taxonomy" id="1720313"/>
    <lineage>
        <taxon>Bacteria</taxon>
        <taxon>Bacillati</taxon>
        <taxon>Bacillota</taxon>
        <taxon>Clostridia</taxon>
        <taxon>Eubacteriales</taxon>
        <taxon>Oscillospiraceae</taxon>
        <taxon>Bittarella (ex Durand et al. 2017)</taxon>
    </lineage>
</organism>
<dbReference type="PANTHER" id="PTHR46797">
    <property type="entry name" value="HTH-TYPE TRANSCRIPTIONAL REGULATOR"/>
    <property type="match status" value="1"/>
</dbReference>
<dbReference type="Gene3D" id="2.60.120.10">
    <property type="entry name" value="Jelly Rolls"/>
    <property type="match status" value="1"/>
</dbReference>
<evidence type="ECO:0000256" key="1">
    <source>
        <dbReference type="ARBA" id="ARBA00023125"/>
    </source>
</evidence>
<gene>
    <name evidence="3" type="ORF">NE646_01775</name>
    <name evidence="4" type="ORF">SAMN05444424_1399</name>
</gene>
<dbReference type="Gene3D" id="1.10.260.40">
    <property type="entry name" value="lambda repressor-like DNA-binding domains"/>
    <property type="match status" value="1"/>
</dbReference>
<dbReference type="InterPro" id="IPR013096">
    <property type="entry name" value="Cupin_2"/>
</dbReference>
<comment type="caution">
    <text evidence="4">The sequence shown here is derived from an EMBL/GenBank/DDBJ whole genome shotgun (WGS) entry which is preliminary data.</text>
</comment>
<dbReference type="InterPro" id="IPR010982">
    <property type="entry name" value="Lambda_DNA-bd_dom_sf"/>
</dbReference>
<dbReference type="EMBL" id="FQVY01000002">
    <property type="protein sequence ID" value="SHG08182.1"/>
    <property type="molecule type" value="Genomic_DNA"/>
</dbReference>
<dbReference type="GO" id="GO:0005829">
    <property type="term" value="C:cytosol"/>
    <property type="evidence" value="ECO:0007669"/>
    <property type="project" value="TreeGrafter"/>
</dbReference>
<reference evidence="4" key="2">
    <citation type="submission" date="2016-11" db="EMBL/GenBank/DDBJ databases">
        <authorList>
            <person name="Varghese N."/>
            <person name="Submissions S."/>
        </authorList>
    </citation>
    <scope>NUCLEOTIDE SEQUENCE</scope>
    <source>
        <strain evidence="4">DSM 4029</strain>
    </source>
</reference>
<proteinExistence type="predicted"/>
<protein>
    <submittedName>
        <fullName evidence="3">Cupin domain-containing protein</fullName>
    </submittedName>
    <submittedName>
        <fullName evidence="4">Transcriptional regulator, XRE family with cupin sensor</fullName>
    </submittedName>
</protein>
<evidence type="ECO:0000313" key="4">
    <source>
        <dbReference type="EMBL" id="SHG08182.1"/>
    </source>
</evidence>
<evidence type="ECO:0000313" key="3">
    <source>
        <dbReference type="EMBL" id="MCQ4948398.1"/>
    </source>
</evidence>
<dbReference type="SUPFAM" id="SSF47413">
    <property type="entry name" value="lambda repressor-like DNA-binding domains"/>
    <property type="match status" value="1"/>
</dbReference>
<name>A0AAQ1MDC9_9FIRM</name>
<dbReference type="CDD" id="cd02209">
    <property type="entry name" value="cupin_XRE_C"/>
    <property type="match status" value="1"/>
</dbReference>
<reference evidence="3" key="3">
    <citation type="submission" date="2022-06" db="EMBL/GenBank/DDBJ databases">
        <title>Isolation of gut microbiota from human fecal samples.</title>
        <authorList>
            <person name="Pamer E.G."/>
            <person name="Barat B."/>
            <person name="Waligurski E."/>
            <person name="Medina S."/>
            <person name="Paddock L."/>
            <person name="Mostad J."/>
        </authorList>
    </citation>
    <scope>NUCLEOTIDE SEQUENCE</scope>
    <source>
        <strain evidence="3">DFI.7.96</strain>
    </source>
</reference>
<dbReference type="Pfam" id="PF07883">
    <property type="entry name" value="Cupin_2"/>
    <property type="match status" value="1"/>
</dbReference>
<dbReference type="PANTHER" id="PTHR46797:SF19">
    <property type="entry name" value="BLL2473 PROTEIN"/>
    <property type="match status" value="1"/>
</dbReference>
<accession>A0AAQ1MDC9</accession>
<dbReference type="InterPro" id="IPR001387">
    <property type="entry name" value="Cro/C1-type_HTH"/>
</dbReference>
<reference evidence="5" key="1">
    <citation type="submission" date="2016-11" db="EMBL/GenBank/DDBJ databases">
        <authorList>
            <person name="Jaros S."/>
            <person name="Januszkiewicz K."/>
            <person name="Wedrychowicz H."/>
        </authorList>
    </citation>
    <scope>NUCLEOTIDE SEQUENCE [LARGE SCALE GENOMIC DNA]</scope>
    <source>
        <strain evidence="5">DSM 4029</strain>
    </source>
</reference>
<dbReference type="InterPro" id="IPR011051">
    <property type="entry name" value="RmlC_Cupin_sf"/>
</dbReference>
<evidence type="ECO:0000259" key="2">
    <source>
        <dbReference type="PROSITE" id="PS50943"/>
    </source>
</evidence>
<dbReference type="AlphaFoldDB" id="A0AAQ1MDC9"/>
<keyword evidence="1" id="KW-0238">DNA-binding</keyword>
<dbReference type="EMBL" id="JANGAB010000001">
    <property type="protein sequence ID" value="MCQ4948398.1"/>
    <property type="molecule type" value="Genomic_DNA"/>
</dbReference>
<dbReference type="Proteomes" id="UP000184089">
    <property type="component" value="Unassembled WGS sequence"/>
</dbReference>
<evidence type="ECO:0000313" key="5">
    <source>
        <dbReference type="Proteomes" id="UP000184089"/>
    </source>
</evidence>
<dbReference type="PROSITE" id="PS50943">
    <property type="entry name" value="HTH_CROC1"/>
    <property type="match status" value="1"/>
</dbReference>
<sequence length="193" mass="22276">MLQNEISQIAERLRGLRQMTDTTPEEMAQVTDTAVEEYLRLEEGEEDFSFTFLYNCAKHLGVDLTELITGEMPKLSFFTVVRRGEGMPIRRRAGFEYQHLAYLLRGRMCEPFLVKAPYRKEEQNQEIALSRHKGQEFDFVLKGSLKVRIEDHYTVLHAGDSIYYDSSHGHGMIAAEGEDCEFLAMVVEGRDEK</sequence>
<dbReference type="GO" id="GO:0003700">
    <property type="term" value="F:DNA-binding transcription factor activity"/>
    <property type="evidence" value="ECO:0007669"/>
    <property type="project" value="TreeGrafter"/>
</dbReference>
<dbReference type="RefSeq" id="WP_205301319.1">
    <property type="nucleotide sequence ID" value="NZ_FQVY01000002.1"/>
</dbReference>
<dbReference type="InterPro" id="IPR050807">
    <property type="entry name" value="TransReg_Diox_bact_type"/>
</dbReference>
<dbReference type="Proteomes" id="UP001205063">
    <property type="component" value="Unassembled WGS sequence"/>
</dbReference>
<feature type="domain" description="HTH cro/C1-type" evidence="2">
    <location>
        <begin position="13"/>
        <end position="67"/>
    </location>
</feature>
<dbReference type="SUPFAM" id="SSF51182">
    <property type="entry name" value="RmlC-like cupins"/>
    <property type="match status" value="1"/>
</dbReference>
<dbReference type="CDD" id="cd00093">
    <property type="entry name" value="HTH_XRE"/>
    <property type="match status" value="1"/>
</dbReference>
<dbReference type="GO" id="GO:0003677">
    <property type="term" value="F:DNA binding"/>
    <property type="evidence" value="ECO:0007669"/>
    <property type="project" value="UniProtKB-KW"/>
</dbReference>
<dbReference type="InterPro" id="IPR014710">
    <property type="entry name" value="RmlC-like_jellyroll"/>
</dbReference>